<proteinExistence type="predicted"/>
<dbReference type="AlphaFoldDB" id="A0A558R5A7"/>
<comment type="caution">
    <text evidence="1">The sequence shown here is derived from an EMBL/GenBank/DDBJ whole genome shotgun (WGS) entry which is preliminary data.</text>
</comment>
<dbReference type="Proteomes" id="UP000318681">
    <property type="component" value="Unassembled WGS sequence"/>
</dbReference>
<accession>A0A558R5A7</accession>
<keyword evidence="2" id="KW-1185">Reference proteome</keyword>
<dbReference type="RefSeq" id="WP_145150663.1">
    <property type="nucleotide sequence ID" value="NZ_VNIM01000032.1"/>
</dbReference>
<evidence type="ECO:0000313" key="2">
    <source>
        <dbReference type="Proteomes" id="UP000318681"/>
    </source>
</evidence>
<name>A0A558R5A7_9SPHN</name>
<dbReference type="OrthoDB" id="7585386at2"/>
<gene>
    <name evidence="1" type="ORF">FOY91_09665</name>
</gene>
<dbReference type="EMBL" id="VNIM01000032">
    <property type="protein sequence ID" value="TVV74522.1"/>
    <property type="molecule type" value="Genomic_DNA"/>
</dbReference>
<organism evidence="1 2">
    <name type="scientific">Alterirhizorhabdus solaris</name>
    <dbReference type="NCBI Taxonomy" id="2529389"/>
    <lineage>
        <taxon>Bacteria</taxon>
        <taxon>Pseudomonadati</taxon>
        <taxon>Pseudomonadota</taxon>
        <taxon>Alphaproteobacteria</taxon>
        <taxon>Sphingomonadales</taxon>
        <taxon>Rhizorhabdaceae</taxon>
        <taxon>Alterirhizorhabdus</taxon>
    </lineage>
</organism>
<sequence length="122" mass="12664">MSDASSTGTPPAANPDLKAMHSSLVALVVKLNASIDDAQTSAQVIAITDEIAEVNARVGAVGRQLLTQQTAAIRRGAAAVAEAIPEVEAAIKKFDDIRAFVGGVTKFLRIVDKVIDVAKVVI</sequence>
<protein>
    <submittedName>
        <fullName evidence="1">Uncharacterized protein</fullName>
    </submittedName>
</protein>
<reference evidence="1 2" key="1">
    <citation type="submission" date="2019-07" db="EMBL/GenBank/DDBJ databases">
        <title>Sphingomonas solaris sp. nov., isolated from a solar panel from Boston, Massachusetts.</title>
        <authorList>
            <person name="Tanner K."/>
            <person name="Pascual J."/>
            <person name="Mancuso C."/>
            <person name="Pereto J."/>
            <person name="Khalil A."/>
            <person name="Vilanova C."/>
        </authorList>
    </citation>
    <scope>NUCLEOTIDE SEQUENCE [LARGE SCALE GENOMIC DNA]</scope>
    <source>
        <strain evidence="1 2">R4DWN</strain>
    </source>
</reference>
<evidence type="ECO:0000313" key="1">
    <source>
        <dbReference type="EMBL" id="TVV74522.1"/>
    </source>
</evidence>